<evidence type="ECO:0000313" key="1">
    <source>
        <dbReference type="EMBL" id="BAD23196.1"/>
    </source>
</evidence>
<dbReference type="Proteomes" id="UP000000763">
    <property type="component" value="Chromosome 2"/>
</dbReference>
<sequence>MVRTGTILGEEQRSSAVRIPFEKVTRIRILGGQLRSTVGIGTRLKAELRSIRSSIPGDKVGYEMAHGGWTPCGGDLCNGLHEVCVQASVFAKEIGLNWRRKRAATVHEAL</sequence>
<dbReference type="EMBL" id="AP005069">
    <property type="protein sequence ID" value="BAD23196.1"/>
    <property type="molecule type" value="Genomic_DNA"/>
</dbReference>
<organism evidence="1 2">
    <name type="scientific">Oryza sativa subsp. japonica</name>
    <name type="common">Rice</name>
    <dbReference type="NCBI Taxonomy" id="39947"/>
    <lineage>
        <taxon>Eukaryota</taxon>
        <taxon>Viridiplantae</taxon>
        <taxon>Streptophyta</taxon>
        <taxon>Embryophyta</taxon>
        <taxon>Tracheophyta</taxon>
        <taxon>Spermatophyta</taxon>
        <taxon>Magnoliopsida</taxon>
        <taxon>Liliopsida</taxon>
        <taxon>Poales</taxon>
        <taxon>Poaceae</taxon>
        <taxon>BOP clade</taxon>
        <taxon>Oryzoideae</taxon>
        <taxon>Oryzeae</taxon>
        <taxon>Oryzinae</taxon>
        <taxon>Oryza</taxon>
        <taxon>Oryza sativa</taxon>
    </lineage>
</organism>
<dbReference type="AlphaFoldDB" id="Q6K6E1"/>
<protein>
    <submittedName>
        <fullName evidence="1">Uncharacterized protein</fullName>
    </submittedName>
</protein>
<gene>
    <name evidence="1" type="primary">P0654A08.9</name>
</gene>
<name>Q6K6E1_ORYSJ</name>
<reference evidence="2" key="2">
    <citation type="journal article" date="2008" name="Nucleic Acids Res.">
        <title>The rice annotation project database (RAP-DB): 2008 update.</title>
        <authorList>
            <consortium name="The rice annotation project (RAP)"/>
        </authorList>
    </citation>
    <scope>GENOME REANNOTATION</scope>
    <source>
        <strain evidence="2">cv. Nipponbare</strain>
    </source>
</reference>
<accession>Q6K6E1</accession>
<reference evidence="2" key="1">
    <citation type="journal article" date="2005" name="Nature">
        <title>The map-based sequence of the rice genome.</title>
        <authorList>
            <consortium name="International rice genome sequencing project (IRGSP)"/>
            <person name="Matsumoto T."/>
            <person name="Wu J."/>
            <person name="Kanamori H."/>
            <person name="Katayose Y."/>
            <person name="Fujisawa M."/>
            <person name="Namiki N."/>
            <person name="Mizuno H."/>
            <person name="Yamamoto K."/>
            <person name="Antonio B.A."/>
            <person name="Baba T."/>
            <person name="Sakata K."/>
            <person name="Nagamura Y."/>
            <person name="Aoki H."/>
            <person name="Arikawa K."/>
            <person name="Arita K."/>
            <person name="Bito T."/>
            <person name="Chiden Y."/>
            <person name="Fujitsuka N."/>
            <person name="Fukunaka R."/>
            <person name="Hamada M."/>
            <person name="Harada C."/>
            <person name="Hayashi A."/>
            <person name="Hijishita S."/>
            <person name="Honda M."/>
            <person name="Hosokawa S."/>
            <person name="Ichikawa Y."/>
            <person name="Idonuma A."/>
            <person name="Iijima M."/>
            <person name="Ikeda M."/>
            <person name="Ikeno M."/>
            <person name="Ito K."/>
            <person name="Ito S."/>
            <person name="Ito T."/>
            <person name="Ito Y."/>
            <person name="Ito Y."/>
            <person name="Iwabuchi A."/>
            <person name="Kamiya K."/>
            <person name="Karasawa W."/>
            <person name="Kurita K."/>
            <person name="Katagiri S."/>
            <person name="Kikuta A."/>
            <person name="Kobayashi H."/>
            <person name="Kobayashi N."/>
            <person name="Machita K."/>
            <person name="Maehara T."/>
            <person name="Masukawa M."/>
            <person name="Mizubayashi T."/>
            <person name="Mukai Y."/>
            <person name="Nagasaki H."/>
            <person name="Nagata Y."/>
            <person name="Naito S."/>
            <person name="Nakashima M."/>
            <person name="Nakama Y."/>
            <person name="Nakamichi Y."/>
            <person name="Nakamura M."/>
            <person name="Meguro A."/>
            <person name="Negishi M."/>
            <person name="Ohta I."/>
            <person name="Ohta T."/>
            <person name="Okamoto M."/>
            <person name="Ono N."/>
            <person name="Saji S."/>
            <person name="Sakaguchi M."/>
            <person name="Sakai K."/>
            <person name="Shibata M."/>
            <person name="Shimokawa T."/>
            <person name="Song J."/>
            <person name="Takazaki Y."/>
            <person name="Terasawa K."/>
            <person name="Tsugane M."/>
            <person name="Tsuji K."/>
            <person name="Ueda S."/>
            <person name="Waki K."/>
            <person name="Yamagata H."/>
            <person name="Yamamoto M."/>
            <person name="Yamamoto S."/>
            <person name="Yamane H."/>
            <person name="Yoshiki S."/>
            <person name="Yoshihara R."/>
            <person name="Yukawa K."/>
            <person name="Zhong H."/>
            <person name="Yano M."/>
            <person name="Yuan Q."/>
            <person name="Ouyang S."/>
            <person name="Liu J."/>
            <person name="Jones K.M."/>
            <person name="Gansberger K."/>
            <person name="Moffat K."/>
            <person name="Hill J."/>
            <person name="Bera J."/>
            <person name="Fadrosh D."/>
            <person name="Jin S."/>
            <person name="Johri S."/>
            <person name="Kim M."/>
            <person name="Overton L."/>
            <person name="Reardon M."/>
            <person name="Tsitrin T."/>
            <person name="Vuong H."/>
            <person name="Weaver B."/>
            <person name="Ciecko A."/>
            <person name="Tallon L."/>
            <person name="Jackson J."/>
            <person name="Pai G."/>
            <person name="Aken S.V."/>
            <person name="Utterback T."/>
            <person name="Reidmuller S."/>
            <person name="Feldblyum T."/>
            <person name="Hsiao J."/>
            <person name="Zismann V."/>
            <person name="Iobst S."/>
            <person name="de Vazeille A.R."/>
            <person name="Buell C.R."/>
            <person name="Ying K."/>
            <person name="Li Y."/>
            <person name="Lu T."/>
            <person name="Huang Y."/>
            <person name="Zhao Q."/>
            <person name="Feng Q."/>
            <person name="Zhang L."/>
            <person name="Zhu J."/>
            <person name="Weng Q."/>
            <person name="Mu J."/>
            <person name="Lu Y."/>
            <person name="Fan D."/>
            <person name="Liu Y."/>
            <person name="Guan J."/>
            <person name="Zhang Y."/>
            <person name="Yu S."/>
            <person name="Liu X."/>
            <person name="Zhang Y."/>
            <person name="Hong G."/>
            <person name="Han B."/>
            <person name="Choisne N."/>
            <person name="Demange N."/>
            <person name="Orjeda G."/>
            <person name="Samain S."/>
            <person name="Cattolico L."/>
            <person name="Pelletier E."/>
            <person name="Couloux A."/>
            <person name="Segurens B."/>
            <person name="Wincker P."/>
            <person name="D'Hont A."/>
            <person name="Scarpelli C."/>
            <person name="Weissenbach J."/>
            <person name="Salanoubat M."/>
            <person name="Quetier F."/>
            <person name="Yu Y."/>
            <person name="Kim H.R."/>
            <person name="Rambo T."/>
            <person name="Currie J."/>
            <person name="Collura K."/>
            <person name="Luo M."/>
            <person name="Yang T."/>
            <person name="Ammiraju J.S.S."/>
            <person name="Engler F."/>
            <person name="Soderlund C."/>
            <person name="Wing R.A."/>
            <person name="Palmer L.E."/>
            <person name="de la Bastide M."/>
            <person name="Spiegel L."/>
            <person name="Nascimento L."/>
            <person name="Zutavern T."/>
            <person name="O'Shaughnessy A."/>
            <person name="Dike S."/>
            <person name="Dedhia N."/>
            <person name="Preston R."/>
            <person name="Balija V."/>
            <person name="McCombie W.R."/>
            <person name="Chow T."/>
            <person name="Chen H."/>
            <person name="Chung M."/>
            <person name="Chen C."/>
            <person name="Shaw J."/>
            <person name="Wu H."/>
            <person name="Hsiao K."/>
            <person name="Chao Y."/>
            <person name="Chu M."/>
            <person name="Cheng C."/>
            <person name="Hour A."/>
            <person name="Lee P."/>
            <person name="Lin S."/>
            <person name="Lin Y."/>
            <person name="Liou J."/>
            <person name="Liu S."/>
            <person name="Hsing Y."/>
            <person name="Raghuvanshi S."/>
            <person name="Mohanty A."/>
            <person name="Bharti A.K."/>
            <person name="Gaur A."/>
            <person name="Gupta V."/>
            <person name="Kumar D."/>
            <person name="Ravi V."/>
            <person name="Vij S."/>
            <person name="Kapur A."/>
            <person name="Khurana P."/>
            <person name="Khurana P."/>
            <person name="Khurana J.P."/>
            <person name="Tyagi A.K."/>
            <person name="Gaikwad K."/>
            <person name="Singh A."/>
            <person name="Dalal V."/>
            <person name="Srivastava S."/>
            <person name="Dixit A."/>
            <person name="Pal A.K."/>
            <person name="Ghazi I.A."/>
            <person name="Yadav M."/>
            <person name="Pandit A."/>
            <person name="Bhargava A."/>
            <person name="Sureshbabu K."/>
            <person name="Batra K."/>
            <person name="Sharma T.R."/>
            <person name="Mohapatra T."/>
            <person name="Singh N.K."/>
            <person name="Messing J."/>
            <person name="Nelson A.B."/>
            <person name="Fuks G."/>
            <person name="Kavchok S."/>
            <person name="Keizer G."/>
            <person name="Linton E."/>
            <person name="Llaca V."/>
            <person name="Song R."/>
            <person name="Tanyolac B."/>
            <person name="Young S."/>
            <person name="Ho-Il K."/>
            <person name="Hahn J.H."/>
            <person name="Sangsakoo G."/>
            <person name="Vanavichit A."/>
            <person name="de Mattos Luiz.A.T."/>
            <person name="Zimmer P.D."/>
            <person name="Malone G."/>
            <person name="Dellagostin O."/>
            <person name="de Oliveira A.C."/>
            <person name="Bevan M."/>
            <person name="Bancroft I."/>
            <person name="Minx P."/>
            <person name="Cordum H."/>
            <person name="Wilson R."/>
            <person name="Cheng Z."/>
            <person name="Jin W."/>
            <person name="Jiang J."/>
            <person name="Leong S.A."/>
            <person name="Iwama H."/>
            <person name="Gojobori T."/>
            <person name="Itoh T."/>
            <person name="Niimura Y."/>
            <person name="Fujii Y."/>
            <person name="Habara T."/>
            <person name="Sakai H."/>
            <person name="Sato Y."/>
            <person name="Wilson G."/>
            <person name="Kumar K."/>
            <person name="McCouch S."/>
            <person name="Juretic N."/>
            <person name="Hoen D."/>
            <person name="Wright S."/>
            <person name="Bruskiewich R."/>
            <person name="Bureau T."/>
            <person name="Miyao A."/>
            <person name="Hirochika H."/>
            <person name="Nishikawa T."/>
            <person name="Kadowaki K."/>
            <person name="Sugiura M."/>
            <person name="Burr B."/>
            <person name="Sasaki T."/>
        </authorList>
    </citation>
    <scope>NUCLEOTIDE SEQUENCE [LARGE SCALE GENOMIC DNA]</scope>
    <source>
        <strain evidence="2">cv. Nipponbare</strain>
    </source>
</reference>
<proteinExistence type="predicted"/>
<evidence type="ECO:0000313" key="2">
    <source>
        <dbReference type="Proteomes" id="UP000000763"/>
    </source>
</evidence>